<dbReference type="AlphaFoldDB" id="A0A430FPE7"/>
<dbReference type="GO" id="GO:0031386">
    <property type="term" value="F:protein tag activity"/>
    <property type="evidence" value="ECO:0007669"/>
    <property type="project" value="InterPro"/>
</dbReference>
<comment type="pathway">
    <text evidence="1">Protein degradation; proteasomal Pup-dependent pathway.</text>
</comment>
<dbReference type="OrthoDB" id="3254977at2"/>
<keyword evidence="7" id="KW-1185">Reference proteome</keyword>
<dbReference type="RefSeq" id="WP_125968731.1">
    <property type="nucleotide sequence ID" value="NZ_QXGK01000015.1"/>
</dbReference>
<name>A0A430FPE7_9BIFI</name>
<dbReference type="EMBL" id="QXGK01000015">
    <property type="protein sequence ID" value="RSX54701.1"/>
    <property type="molecule type" value="Genomic_DNA"/>
</dbReference>
<feature type="compositionally biased region" description="Low complexity" evidence="5">
    <location>
        <begin position="8"/>
        <end position="25"/>
    </location>
</feature>
<dbReference type="GO" id="GO:0019941">
    <property type="term" value="P:modification-dependent protein catabolic process"/>
    <property type="evidence" value="ECO:0007669"/>
    <property type="project" value="InterPro"/>
</dbReference>
<evidence type="ECO:0000313" key="6">
    <source>
        <dbReference type="EMBL" id="RSX54701.1"/>
    </source>
</evidence>
<dbReference type="UniPathway" id="UPA00997"/>
<dbReference type="GO" id="GO:0070490">
    <property type="term" value="P:protein pupylation"/>
    <property type="evidence" value="ECO:0007669"/>
    <property type="project" value="InterPro"/>
</dbReference>
<evidence type="ECO:0000256" key="2">
    <source>
        <dbReference type="ARBA" id="ARBA00010616"/>
    </source>
</evidence>
<comment type="similarity">
    <text evidence="2">Belongs to the prokaryotic ubiquitin-like protein family.</text>
</comment>
<evidence type="ECO:0000256" key="3">
    <source>
        <dbReference type="ARBA" id="ARBA00016748"/>
    </source>
</evidence>
<organism evidence="6 7">
    <name type="scientific">Bifidobacterium samirii</name>
    <dbReference type="NCBI Taxonomy" id="2306974"/>
    <lineage>
        <taxon>Bacteria</taxon>
        <taxon>Bacillati</taxon>
        <taxon>Actinomycetota</taxon>
        <taxon>Actinomycetes</taxon>
        <taxon>Bifidobacteriales</taxon>
        <taxon>Bifidobacteriaceae</taxon>
        <taxon>Bifidobacterium</taxon>
    </lineage>
</organism>
<evidence type="ECO:0000313" key="7">
    <source>
        <dbReference type="Proteomes" id="UP000287470"/>
    </source>
</evidence>
<dbReference type="GO" id="GO:0070628">
    <property type="term" value="F:proteasome binding"/>
    <property type="evidence" value="ECO:0007669"/>
    <property type="project" value="InterPro"/>
</dbReference>
<dbReference type="Proteomes" id="UP000287470">
    <property type="component" value="Unassembled WGS sequence"/>
</dbReference>
<protein>
    <recommendedName>
        <fullName evidence="3">Prokaryotic ubiquitin-like protein Pup</fullName>
    </recommendedName>
    <alternativeName>
        <fullName evidence="4">Bacterial ubiquitin-like modifier</fullName>
    </alternativeName>
</protein>
<gene>
    <name evidence="6" type="ORF">D2E24_1471</name>
</gene>
<evidence type="ECO:0000256" key="5">
    <source>
        <dbReference type="SAM" id="MobiDB-lite"/>
    </source>
</evidence>
<dbReference type="InterPro" id="IPR008515">
    <property type="entry name" value="Ubiquitin-like_Pup"/>
</dbReference>
<dbReference type="NCBIfam" id="TIGR03687">
    <property type="entry name" value="pupylate_cterm"/>
    <property type="match status" value="1"/>
</dbReference>
<reference evidence="6 7" key="1">
    <citation type="submission" date="2018-09" db="EMBL/GenBank/DDBJ databases">
        <title>Characterization of the phylogenetic diversity of five novel species belonging to the genus Bifidobacterium.</title>
        <authorList>
            <person name="Lugli G.A."/>
            <person name="Duranti S."/>
            <person name="Milani C."/>
        </authorList>
    </citation>
    <scope>NUCLEOTIDE SEQUENCE [LARGE SCALE GENOMIC DNA]</scope>
    <source>
        <strain evidence="6 7">2033B</strain>
    </source>
</reference>
<proteinExistence type="inferred from homology"/>
<comment type="caution">
    <text evidence="6">The sequence shown here is derived from an EMBL/GenBank/DDBJ whole genome shotgun (WGS) entry which is preliminary data.</text>
</comment>
<evidence type="ECO:0000256" key="1">
    <source>
        <dbReference type="ARBA" id="ARBA00004707"/>
    </source>
</evidence>
<sequence length="65" mass="6902">MPQEFERAQAAQTAADLTEETAAAQSAPAVQETDDILDSVLDDIASVLETNAETYVNSFVQKGGE</sequence>
<feature type="region of interest" description="Disordered" evidence="5">
    <location>
        <begin position="1"/>
        <end position="31"/>
    </location>
</feature>
<dbReference type="GO" id="GO:0010498">
    <property type="term" value="P:proteasomal protein catabolic process"/>
    <property type="evidence" value="ECO:0007669"/>
    <property type="project" value="InterPro"/>
</dbReference>
<dbReference type="Pfam" id="PF05639">
    <property type="entry name" value="Pup"/>
    <property type="match status" value="1"/>
</dbReference>
<accession>A0A430FPE7</accession>
<evidence type="ECO:0000256" key="4">
    <source>
        <dbReference type="ARBA" id="ARBA00032321"/>
    </source>
</evidence>